<organism evidence="1 2">
    <name type="scientific">Smallanthus sonchifolius</name>
    <dbReference type="NCBI Taxonomy" id="185202"/>
    <lineage>
        <taxon>Eukaryota</taxon>
        <taxon>Viridiplantae</taxon>
        <taxon>Streptophyta</taxon>
        <taxon>Embryophyta</taxon>
        <taxon>Tracheophyta</taxon>
        <taxon>Spermatophyta</taxon>
        <taxon>Magnoliopsida</taxon>
        <taxon>eudicotyledons</taxon>
        <taxon>Gunneridae</taxon>
        <taxon>Pentapetalae</taxon>
        <taxon>asterids</taxon>
        <taxon>campanulids</taxon>
        <taxon>Asterales</taxon>
        <taxon>Asteraceae</taxon>
        <taxon>Asteroideae</taxon>
        <taxon>Heliantheae alliance</taxon>
        <taxon>Millerieae</taxon>
        <taxon>Smallanthus</taxon>
    </lineage>
</organism>
<dbReference type="EMBL" id="CM042034">
    <property type="protein sequence ID" value="KAI3761949.1"/>
    <property type="molecule type" value="Genomic_DNA"/>
</dbReference>
<keyword evidence="2" id="KW-1185">Reference proteome</keyword>
<reference evidence="2" key="1">
    <citation type="journal article" date="2022" name="Mol. Ecol. Resour.">
        <title>The genomes of chicory, endive, great burdock and yacon provide insights into Asteraceae palaeo-polyploidization history and plant inulin production.</title>
        <authorList>
            <person name="Fan W."/>
            <person name="Wang S."/>
            <person name="Wang H."/>
            <person name="Wang A."/>
            <person name="Jiang F."/>
            <person name="Liu H."/>
            <person name="Zhao H."/>
            <person name="Xu D."/>
            <person name="Zhang Y."/>
        </authorList>
    </citation>
    <scope>NUCLEOTIDE SEQUENCE [LARGE SCALE GENOMIC DNA]</scope>
    <source>
        <strain evidence="2">cv. Yunnan</strain>
    </source>
</reference>
<protein>
    <submittedName>
        <fullName evidence="1">Uncharacterized protein</fullName>
    </submittedName>
</protein>
<gene>
    <name evidence="1" type="ORF">L1987_52372</name>
</gene>
<dbReference type="Proteomes" id="UP001056120">
    <property type="component" value="Linkage Group LG17"/>
</dbReference>
<proteinExistence type="predicted"/>
<name>A0ACB9ESD8_9ASTR</name>
<accession>A0ACB9ESD8</accession>
<reference evidence="1 2" key="2">
    <citation type="journal article" date="2022" name="Mol. Ecol. Resour.">
        <title>The genomes of chicory, endive, great burdock and yacon provide insights into Asteraceae paleo-polyploidization history and plant inulin production.</title>
        <authorList>
            <person name="Fan W."/>
            <person name="Wang S."/>
            <person name="Wang H."/>
            <person name="Wang A."/>
            <person name="Jiang F."/>
            <person name="Liu H."/>
            <person name="Zhao H."/>
            <person name="Xu D."/>
            <person name="Zhang Y."/>
        </authorList>
    </citation>
    <scope>NUCLEOTIDE SEQUENCE [LARGE SCALE GENOMIC DNA]</scope>
    <source>
        <strain evidence="2">cv. Yunnan</strain>
        <tissue evidence="1">Leaves</tissue>
    </source>
</reference>
<evidence type="ECO:0000313" key="2">
    <source>
        <dbReference type="Proteomes" id="UP001056120"/>
    </source>
</evidence>
<comment type="caution">
    <text evidence="1">The sequence shown here is derived from an EMBL/GenBank/DDBJ whole genome shotgun (WGS) entry which is preliminary data.</text>
</comment>
<sequence length="178" mass="20122">MVAVKANNQRKGGYAAMQRHATGGYWPEGGDGLRQRHATGNFEGWVMGRLRIFLSLSRMIWGPPGCNRIDIDVTIFIGGYIITHLEEFAMVLVGIDLLSDTYSWISMMLTGHSLCRAVSFWVVGDVLAFHNSSPCPLGTFNARVFRVVYVLGLEYFLDHNTNLSLYTRIHVYIYKKNL</sequence>
<evidence type="ECO:0000313" key="1">
    <source>
        <dbReference type="EMBL" id="KAI3761949.1"/>
    </source>
</evidence>